<dbReference type="OrthoDB" id="15490at2759"/>
<evidence type="ECO:0000256" key="4">
    <source>
        <dbReference type="ARBA" id="ARBA00022989"/>
    </source>
</evidence>
<proteinExistence type="inferred from homology"/>
<gene>
    <name evidence="7" type="ORF">DLAC_06479</name>
</gene>
<feature type="transmembrane region" description="Helical" evidence="6">
    <location>
        <begin position="9"/>
        <end position="26"/>
    </location>
</feature>
<comment type="similarity">
    <text evidence="2">Belongs to the SVP26 family.</text>
</comment>
<dbReference type="GO" id="GO:0005789">
    <property type="term" value="C:endoplasmic reticulum membrane"/>
    <property type="evidence" value="ECO:0007669"/>
    <property type="project" value="TreeGrafter"/>
</dbReference>
<dbReference type="PANTHER" id="PTHR13144">
    <property type="entry name" value="TEX261 PROTEIN"/>
    <property type="match status" value="1"/>
</dbReference>
<dbReference type="GO" id="GO:0030134">
    <property type="term" value="C:COPII-coated ER to Golgi transport vesicle"/>
    <property type="evidence" value="ECO:0007669"/>
    <property type="project" value="TreeGrafter"/>
</dbReference>
<feature type="transmembrane region" description="Helical" evidence="6">
    <location>
        <begin position="90"/>
        <end position="110"/>
    </location>
</feature>
<comment type="caution">
    <text evidence="7">The sequence shown here is derived from an EMBL/GenBank/DDBJ whole genome shotgun (WGS) entry which is preliminary data.</text>
</comment>
<protein>
    <submittedName>
        <fullName evidence="7">Transmembrane protein</fullName>
    </submittedName>
</protein>
<dbReference type="AlphaFoldDB" id="A0A151ZEV4"/>
<dbReference type="Pfam" id="PF04148">
    <property type="entry name" value="Erv26"/>
    <property type="match status" value="1"/>
</dbReference>
<organism evidence="7 8">
    <name type="scientific">Tieghemostelium lacteum</name>
    <name type="common">Slime mold</name>
    <name type="synonym">Dictyostelium lacteum</name>
    <dbReference type="NCBI Taxonomy" id="361077"/>
    <lineage>
        <taxon>Eukaryota</taxon>
        <taxon>Amoebozoa</taxon>
        <taxon>Evosea</taxon>
        <taxon>Eumycetozoa</taxon>
        <taxon>Dictyostelia</taxon>
        <taxon>Dictyosteliales</taxon>
        <taxon>Raperosteliaceae</taxon>
        <taxon>Tieghemostelium</taxon>
    </lineage>
</organism>
<evidence type="ECO:0000313" key="7">
    <source>
        <dbReference type="EMBL" id="KYQ92493.1"/>
    </source>
</evidence>
<dbReference type="InParanoid" id="A0A151ZEV4"/>
<keyword evidence="4 6" id="KW-1133">Transmembrane helix</keyword>
<dbReference type="FunCoup" id="A0A151ZEV4">
    <property type="interactions" value="99"/>
</dbReference>
<keyword evidence="3 6" id="KW-0812">Transmembrane</keyword>
<evidence type="ECO:0000256" key="5">
    <source>
        <dbReference type="ARBA" id="ARBA00023136"/>
    </source>
</evidence>
<evidence type="ECO:0000313" key="8">
    <source>
        <dbReference type="Proteomes" id="UP000076078"/>
    </source>
</evidence>
<evidence type="ECO:0000256" key="1">
    <source>
        <dbReference type="ARBA" id="ARBA00004141"/>
    </source>
</evidence>
<reference evidence="7 8" key="1">
    <citation type="submission" date="2015-12" db="EMBL/GenBank/DDBJ databases">
        <title>Dictyostelia acquired genes for synthesis and detection of signals that induce cell-type specialization by lateral gene transfer from prokaryotes.</title>
        <authorList>
            <person name="Gloeckner G."/>
            <person name="Schaap P."/>
        </authorList>
    </citation>
    <scope>NUCLEOTIDE SEQUENCE [LARGE SCALE GENOMIC DNA]</scope>
    <source>
        <strain evidence="7 8">TK</strain>
    </source>
</reference>
<evidence type="ECO:0000256" key="2">
    <source>
        <dbReference type="ARBA" id="ARBA00008096"/>
    </source>
</evidence>
<dbReference type="Proteomes" id="UP000076078">
    <property type="component" value="Unassembled WGS sequence"/>
</dbReference>
<dbReference type="GO" id="GO:0097020">
    <property type="term" value="F:COPII receptor activity"/>
    <property type="evidence" value="ECO:0007669"/>
    <property type="project" value="InterPro"/>
</dbReference>
<evidence type="ECO:0000256" key="6">
    <source>
        <dbReference type="SAM" id="Phobius"/>
    </source>
</evidence>
<comment type="subcellular location">
    <subcellularLocation>
        <location evidence="1">Membrane</location>
        <topology evidence="1">Multi-pass membrane protein</topology>
    </subcellularLocation>
</comment>
<evidence type="ECO:0000256" key="3">
    <source>
        <dbReference type="ARBA" id="ARBA00022692"/>
    </source>
</evidence>
<keyword evidence="8" id="KW-1185">Reference proteome</keyword>
<keyword evidence="5 6" id="KW-0472">Membrane</keyword>
<dbReference type="InterPro" id="IPR007277">
    <property type="entry name" value="Svp26/Tex261"/>
</dbReference>
<feature type="transmembrane region" description="Helical" evidence="6">
    <location>
        <begin position="61"/>
        <end position="78"/>
    </location>
</feature>
<accession>A0A151ZEV4</accession>
<dbReference type="PANTHER" id="PTHR13144:SF0">
    <property type="entry name" value="PROTEIN TEX261"/>
    <property type="match status" value="1"/>
</dbReference>
<dbReference type="GO" id="GO:0006888">
    <property type="term" value="P:endoplasmic reticulum to Golgi vesicle-mediated transport"/>
    <property type="evidence" value="ECO:0007669"/>
    <property type="project" value="InterPro"/>
</dbReference>
<sequence>MQHLQKKVIKYIILSILVLIVLIALFEDVGYQPVFCSFVSHICYLTLLTEFPFVTLTSLKFIISFITFLISHFSWFFYFRSNWYPFSEIMSVFTFCVWLVPLIFFISLAANDNSLPHSSSSSNRIIGVDSDSFNSKKKSRSSVLKSIGTWLVQKFTEITGKQQVRHYY</sequence>
<name>A0A151ZEV4_TIELA</name>
<dbReference type="GO" id="GO:0000139">
    <property type="term" value="C:Golgi membrane"/>
    <property type="evidence" value="ECO:0007669"/>
    <property type="project" value="TreeGrafter"/>
</dbReference>
<dbReference type="EMBL" id="LODT01000029">
    <property type="protein sequence ID" value="KYQ92493.1"/>
    <property type="molecule type" value="Genomic_DNA"/>
</dbReference>